<evidence type="ECO:0000313" key="4">
    <source>
        <dbReference type="Proteomes" id="UP000184384"/>
    </source>
</evidence>
<reference evidence="3" key="1">
    <citation type="submission" date="2016-11" db="EMBL/GenBank/DDBJ databases">
        <authorList>
            <person name="Jaros S."/>
            <person name="Januszkiewicz K."/>
            <person name="Wedrychowicz H."/>
        </authorList>
    </citation>
    <scope>NUCLEOTIDE SEQUENCE [LARGE SCALE GENOMIC DNA]</scope>
    <source>
        <strain evidence="3">DSM 19729</strain>
    </source>
</reference>
<organism evidence="3 4">
    <name type="scientific">Flavobacterium granuli</name>
    <dbReference type="NCBI Taxonomy" id="280093"/>
    <lineage>
        <taxon>Bacteria</taxon>
        <taxon>Pseudomonadati</taxon>
        <taxon>Bacteroidota</taxon>
        <taxon>Flavobacteriia</taxon>
        <taxon>Flavobacteriales</taxon>
        <taxon>Flavobacteriaceae</taxon>
        <taxon>Flavobacterium</taxon>
    </lineage>
</organism>
<sequence>MFSNPAPLKHLIKLILYIMKAFFEGIEYLFVNVLFAPLDFLRSLELKSWFAANSINWIFMIICAAAMLYWIKQLRIFDEAGTENQDTTAHSFLK</sequence>
<keyword evidence="1" id="KW-0812">Transmembrane</keyword>
<dbReference type="EMBL" id="FQWO01000002">
    <property type="protein sequence ID" value="SHG51201.1"/>
    <property type="molecule type" value="Genomic_DNA"/>
</dbReference>
<dbReference type="Proteomes" id="UP000237771">
    <property type="component" value="Unassembled WGS sequence"/>
</dbReference>
<dbReference type="InterPro" id="IPR045922">
    <property type="entry name" value="DUF6341"/>
</dbReference>
<dbReference type="STRING" id="280093.SAMN05443373_102228"/>
<reference evidence="4" key="2">
    <citation type="submission" date="2016-11" db="EMBL/GenBank/DDBJ databases">
        <authorList>
            <person name="Varghese N."/>
            <person name="Submissions S."/>
        </authorList>
    </citation>
    <scope>NUCLEOTIDE SEQUENCE [LARGE SCALE GENOMIC DNA]</scope>
    <source>
        <strain evidence="4">DSM 19729</strain>
    </source>
</reference>
<keyword evidence="5" id="KW-1185">Reference proteome</keyword>
<evidence type="ECO:0000313" key="2">
    <source>
        <dbReference type="EMBL" id="PRZ26264.1"/>
    </source>
</evidence>
<evidence type="ECO:0008006" key="6">
    <source>
        <dbReference type="Google" id="ProtNLM"/>
    </source>
</evidence>
<keyword evidence="1" id="KW-0472">Membrane</keyword>
<proteinExistence type="predicted"/>
<feature type="transmembrane region" description="Helical" evidence="1">
    <location>
        <begin position="50"/>
        <end position="71"/>
    </location>
</feature>
<gene>
    <name evidence="2" type="ORF">BC624_102228</name>
    <name evidence="3" type="ORF">SAMN05443373_102228</name>
</gene>
<dbReference type="Proteomes" id="UP000184384">
    <property type="component" value="Unassembled WGS sequence"/>
</dbReference>
<dbReference type="EMBL" id="PVUB01000002">
    <property type="protein sequence ID" value="PRZ26264.1"/>
    <property type="molecule type" value="Genomic_DNA"/>
</dbReference>
<dbReference type="Pfam" id="PF19868">
    <property type="entry name" value="DUF6341"/>
    <property type="match status" value="1"/>
</dbReference>
<name>A0A1M5KEP8_9FLAO</name>
<evidence type="ECO:0000313" key="3">
    <source>
        <dbReference type="EMBL" id="SHG51201.1"/>
    </source>
</evidence>
<evidence type="ECO:0000256" key="1">
    <source>
        <dbReference type="SAM" id="Phobius"/>
    </source>
</evidence>
<feature type="transmembrane region" description="Helical" evidence="1">
    <location>
        <begin position="21"/>
        <end position="38"/>
    </location>
</feature>
<dbReference type="AlphaFoldDB" id="A0A1M5KEP8"/>
<protein>
    <recommendedName>
        <fullName evidence="6">Uracil phosphoribosyltransferase</fullName>
    </recommendedName>
</protein>
<accession>A0A1M5KEP8</accession>
<keyword evidence="1" id="KW-1133">Transmembrane helix</keyword>
<reference evidence="2 5" key="3">
    <citation type="submission" date="2018-03" db="EMBL/GenBank/DDBJ databases">
        <title>Genomic Encyclopedia of Archaeal and Bacterial Type Strains, Phase II (KMG-II): from individual species to whole genera.</title>
        <authorList>
            <person name="Goeker M."/>
        </authorList>
    </citation>
    <scope>NUCLEOTIDE SEQUENCE [LARGE SCALE GENOMIC DNA]</scope>
    <source>
        <strain evidence="2 5">DSM 17797</strain>
    </source>
</reference>
<evidence type="ECO:0000313" key="5">
    <source>
        <dbReference type="Proteomes" id="UP000237771"/>
    </source>
</evidence>